<feature type="transmembrane region" description="Helical" evidence="7">
    <location>
        <begin position="155"/>
        <end position="178"/>
    </location>
</feature>
<gene>
    <name evidence="8" type="ORF">DW016_13975</name>
</gene>
<evidence type="ECO:0000256" key="6">
    <source>
        <dbReference type="SAM" id="MobiDB-lite"/>
    </source>
</evidence>
<keyword evidence="2 7" id="KW-0812">Transmembrane</keyword>
<dbReference type="NCBIfam" id="TIGR02228">
    <property type="entry name" value="sigpep_I_arch"/>
    <property type="match status" value="1"/>
</dbReference>
<organism evidence="8 9">
    <name type="scientific">Sellimonas intestinalis</name>
    <dbReference type="NCBI Taxonomy" id="1653434"/>
    <lineage>
        <taxon>Bacteria</taxon>
        <taxon>Bacillati</taxon>
        <taxon>Bacillota</taxon>
        <taxon>Clostridia</taxon>
        <taxon>Lachnospirales</taxon>
        <taxon>Lachnospiraceae</taxon>
        <taxon>Sellimonas</taxon>
    </lineage>
</organism>
<dbReference type="GO" id="GO:0009003">
    <property type="term" value="F:signal peptidase activity"/>
    <property type="evidence" value="ECO:0007669"/>
    <property type="project" value="UniProtKB-EC"/>
</dbReference>
<dbReference type="GO" id="GO:0006465">
    <property type="term" value="P:signal peptide processing"/>
    <property type="evidence" value="ECO:0007669"/>
    <property type="project" value="UniProtKB-UniRule"/>
</dbReference>
<dbReference type="Gene3D" id="2.10.109.10">
    <property type="entry name" value="Umud Fragment, subunit A"/>
    <property type="match status" value="1"/>
</dbReference>
<evidence type="ECO:0000256" key="5">
    <source>
        <dbReference type="NCBIfam" id="TIGR02228"/>
    </source>
</evidence>
<comment type="subcellular location">
    <subcellularLocation>
        <location evidence="1">Membrane</location>
    </subcellularLocation>
</comment>
<dbReference type="Proteomes" id="UP000261080">
    <property type="component" value="Unassembled WGS sequence"/>
</dbReference>
<comment type="caution">
    <text evidence="8">The sequence shown here is derived from an EMBL/GenBank/DDBJ whole genome shotgun (WGS) entry which is preliminary data.</text>
</comment>
<keyword evidence="3 7" id="KW-1133">Transmembrane helix</keyword>
<protein>
    <recommendedName>
        <fullName evidence="5">Signal peptidase I</fullName>
        <ecNumber evidence="5">3.4.21.89</ecNumber>
    </recommendedName>
</protein>
<evidence type="ECO:0000313" key="8">
    <source>
        <dbReference type="EMBL" id="RGE84997.1"/>
    </source>
</evidence>
<evidence type="ECO:0000256" key="2">
    <source>
        <dbReference type="ARBA" id="ARBA00022692"/>
    </source>
</evidence>
<keyword evidence="4 7" id="KW-0472">Membrane</keyword>
<dbReference type="CDD" id="cd06530">
    <property type="entry name" value="S26_SPase_I"/>
    <property type="match status" value="1"/>
</dbReference>
<reference evidence="8 9" key="1">
    <citation type="submission" date="2018-08" db="EMBL/GenBank/DDBJ databases">
        <title>A genome reference for cultivated species of the human gut microbiota.</title>
        <authorList>
            <person name="Zou Y."/>
            <person name="Xue W."/>
            <person name="Luo G."/>
        </authorList>
    </citation>
    <scope>NUCLEOTIDE SEQUENCE [LARGE SCALE GENOMIC DNA]</scope>
    <source>
        <strain evidence="8 9">AF37-2AT</strain>
    </source>
</reference>
<sequence length="188" mass="20632">MKLKLRLQPKPTRNKSDTEEGIPMKSRICSLAGILLMAAVILVFLPLTVPRLFGYQIYGILTDSMEPNYPAGCVVYVKETDSAGIRVGDVITFHMGTDTDLVMTHRVAEIDVEKQQFITKGDANRSVDVTPVAFDRLIGEVVFQIPMLGNLSTCLYTGTGIMACSGLFVTVAVLWGIAEKFKLKESAK</sequence>
<dbReference type="AlphaFoldDB" id="A0A3E3JZ50"/>
<dbReference type="PANTHER" id="PTHR10806">
    <property type="entry name" value="SIGNAL PEPTIDASE COMPLEX CATALYTIC SUBUNIT SEC11"/>
    <property type="match status" value="1"/>
</dbReference>
<evidence type="ECO:0000313" key="9">
    <source>
        <dbReference type="Proteomes" id="UP000261080"/>
    </source>
</evidence>
<evidence type="ECO:0000256" key="7">
    <source>
        <dbReference type="SAM" id="Phobius"/>
    </source>
</evidence>
<dbReference type="GO" id="GO:0004252">
    <property type="term" value="F:serine-type endopeptidase activity"/>
    <property type="evidence" value="ECO:0007669"/>
    <property type="project" value="UniProtKB-UniRule"/>
</dbReference>
<dbReference type="InterPro" id="IPR001733">
    <property type="entry name" value="Peptidase_S26B"/>
</dbReference>
<dbReference type="OrthoDB" id="385000at2"/>
<accession>A0A3E3JZ50</accession>
<evidence type="ECO:0000256" key="3">
    <source>
        <dbReference type="ARBA" id="ARBA00022989"/>
    </source>
</evidence>
<feature type="region of interest" description="Disordered" evidence="6">
    <location>
        <begin position="1"/>
        <end position="20"/>
    </location>
</feature>
<dbReference type="InterPro" id="IPR036286">
    <property type="entry name" value="LexA/Signal_pep-like_sf"/>
</dbReference>
<evidence type="ECO:0000256" key="4">
    <source>
        <dbReference type="ARBA" id="ARBA00023136"/>
    </source>
</evidence>
<dbReference type="PANTHER" id="PTHR10806:SF6">
    <property type="entry name" value="SIGNAL PEPTIDASE COMPLEX CATALYTIC SUBUNIT SEC11"/>
    <property type="match status" value="1"/>
</dbReference>
<dbReference type="InterPro" id="IPR019533">
    <property type="entry name" value="Peptidase_S26"/>
</dbReference>
<keyword evidence="9" id="KW-1185">Reference proteome</keyword>
<dbReference type="SUPFAM" id="SSF51306">
    <property type="entry name" value="LexA/Signal peptidase"/>
    <property type="match status" value="1"/>
</dbReference>
<keyword evidence="8" id="KW-0378">Hydrolase</keyword>
<dbReference type="EC" id="3.4.21.89" evidence="5"/>
<dbReference type="EMBL" id="QVLX01000010">
    <property type="protein sequence ID" value="RGE84997.1"/>
    <property type="molecule type" value="Genomic_DNA"/>
</dbReference>
<dbReference type="GO" id="GO:0016020">
    <property type="term" value="C:membrane"/>
    <property type="evidence" value="ECO:0007669"/>
    <property type="project" value="UniProtKB-SubCell"/>
</dbReference>
<evidence type="ECO:0000256" key="1">
    <source>
        <dbReference type="ARBA" id="ARBA00004370"/>
    </source>
</evidence>
<name>A0A3E3JZ50_9FIRM</name>
<feature type="transmembrane region" description="Helical" evidence="7">
    <location>
        <begin position="28"/>
        <end position="49"/>
    </location>
</feature>
<proteinExistence type="predicted"/>